<protein>
    <submittedName>
        <fullName evidence="1">Uncharacterized protein</fullName>
    </submittedName>
</protein>
<keyword evidence="2" id="KW-1185">Reference proteome</keyword>
<gene>
    <name evidence="1" type="ORF">DPMN_111604</name>
</gene>
<dbReference type="EMBL" id="JAIWYP010000004">
    <property type="protein sequence ID" value="KAH3838196.1"/>
    <property type="molecule type" value="Genomic_DNA"/>
</dbReference>
<dbReference type="Proteomes" id="UP000828390">
    <property type="component" value="Unassembled WGS sequence"/>
</dbReference>
<name>A0A9D4KFH1_DREPO</name>
<proteinExistence type="predicted"/>
<evidence type="ECO:0000313" key="1">
    <source>
        <dbReference type="EMBL" id="KAH3838196.1"/>
    </source>
</evidence>
<organism evidence="1 2">
    <name type="scientific">Dreissena polymorpha</name>
    <name type="common">Zebra mussel</name>
    <name type="synonym">Mytilus polymorpha</name>
    <dbReference type="NCBI Taxonomy" id="45954"/>
    <lineage>
        <taxon>Eukaryota</taxon>
        <taxon>Metazoa</taxon>
        <taxon>Spiralia</taxon>
        <taxon>Lophotrochozoa</taxon>
        <taxon>Mollusca</taxon>
        <taxon>Bivalvia</taxon>
        <taxon>Autobranchia</taxon>
        <taxon>Heteroconchia</taxon>
        <taxon>Euheterodonta</taxon>
        <taxon>Imparidentia</taxon>
        <taxon>Neoheterodontei</taxon>
        <taxon>Myida</taxon>
        <taxon>Dreissenoidea</taxon>
        <taxon>Dreissenidae</taxon>
        <taxon>Dreissena</taxon>
    </lineage>
</organism>
<sequence>MEHKTNEYVRNMTATFLCPLKPMLATVKRRKLAWFGAVIRLDSLCRLFSWN</sequence>
<accession>A0A9D4KFH1</accession>
<dbReference type="AlphaFoldDB" id="A0A9D4KFH1"/>
<evidence type="ECO:0000313" key="2">
    <source>
        <dbReference type="Proteomes" id="UP000828390"/>
    </source>
</evidence>
<reference evidence="1" key="1">
    <citation type="journal article" date="2019" name="bioRxiv">
        <title>The Genome of the Zebra Mussel, Dreissena polymorpha: A Resource for Invasive Species Research.</title>
        <authorList>
            <person name="McCartney M.A."/>
            <person name="Auch B."/>
            <person name="Kono T."/>
            <person name="Mallez S."/>
            <person name="Zhang Y."/>
            <person name="Obille A."/>
            <person name="Becker A."/>
            <person name="Abrahante J.E."/>
            <person name="Garbe J."/>
            <person name="Badalamenti J.P."/>
            <person name="Herman A."/>
            <person name="Mangelson H."/>
            <person name="Liachko I."/>
            <person name="Sullivan S."/>
            <person name="Sone E.D."/>
            <person name="Koren S."/>
            <person name="Silverstein K.A.T."/>
            <person name="Beckman K.B."/>
            <person name="Gohl D.M."/>
        </authorList>
    </citation>
    <scope>NUCLEOTIDE SEQUENCE</scope>
    <source>
        <strain evidence="1">Duluth1</strain>
        <tissue evidence="1">Whole animal</tissue>
    </source>
</reference>
<comment type="caution">
    <text evidence="1">The sequence shown here is derived from an EMBL/GenBank/DDBJ whole genome shotgun (WGS) entry which is preliminary data.</text>
</comment>
<reference evidence="1" key="2">
    <citation type="submission" date="2020-11" db="EMBL/GenBank/DDBJ databases">
        <authorList>
            <person name="McCartney M.A."/>
            <person name="Auch B."/>
            <person name="Kono T."/>
            <person name="Mallez S."/>
            <person name="Becker A."/>
            <person name="Gohl D.M."/>
            <person name="Silverstein K.A.T."/>
            <person name="Koren S."/>
            <person name="Bechman K.B."/>
            <person name="Herman A."/>
            <person name="Abrahante J.E."/>
            <person name="Garbe J."/>
        </authorList>
    </citation>
    <scope>NUCLEOTIDE SEQUENCE</scope>
    <source>
        <strain evidence="1">Duluth1</strain>
        <tissue evidence="1">Whole animal</tissue>
    </source>
</reference>